<dbReference type="SUPFAM" id="SSF53300">
    <property type="entry name" value="vWA-like"/>
    <property type="match status" value="1"/>
</dbReference>
<dbReference type="Gene3D" id="3.40.50.410">
    <property type="entry name" value="von Willebrand factor, type A domain"/>
    <property type="match status" value="1"/>
</dbReference>
<dbReference type="InterPro" id="IPR051928">
    <property type="entry name" value="NorD/CobT"/>
</dbReference>
<feature type="region of interest" description="Disordered" evidence="1">
    <location>
        <begin position="232"/>
        <end position="257"/>
    </location>
</feature>
<proteinExistence type="predicted"/>
<reference evidence="3 4" key="1">
    <citation type="submission" date="2019-05" db="EMBL/GenBank/DDBJ databases">
        <title>Draft genome sequence of Pelagicola sp. DSW4-44.</title>
        <authorList>
            <person name="Oh J."/>
        </authorList>
    </citation>
    <scope>NUCLEOTIDE SEQUENCE [LARGE SCALE GENOMIC DNA]</scope>
    <source>
        <strain evidence="3 4">DSW4-44</strain>
    </source>
</reference>
<dbReference type="CDD" id="cd01454">
    <property type="entry name" value="vWA_norD_type"/>
    <property type="match status" value="1"/>
</dbReference>
<comment type="caution">
    <text evidence="3">The sequence shown here is derived from an EMBL/GenBank/DDBJ whole genome shotgun (WGS) entry which is preliminary data.</text>
</comment>
<name>A0ABY2UZF5_9RHOB</name>
<dbReference type="PANTHER" id="PTHR41248">
    <property type="entry name" value="NORD PROTEIN"/>
    <property type="match status" value="1"/>
</dbReference>
<evidence type="ECO:0000313" key="4">
    <source>
        <dbReference type="Proteomes" id="UP000305041"/>
    </source>
</evidence>
<dbReference type="SMART" id="SM00327">
    <property type="entry name" value="VWA"/>
    <property type="match status" value="1"/>
</dbReference>
<sequence length="634" mass="70259">MDLSPLDLMEPEETVGNLWHDYASGIGAAPSFPGAAVNLAQVRPSLAVLFRALDGAPGVELGDAPGLPVTHRRAARHKLGTGGDIVAQATFDGERLRLPPVMDLFPQFALNRAAYFWLAALAAKTDMSQIYLPDPKISLQDFDRAQIHANVLAAARAFATCPGLREVYASLCRHTLQMRPRLRLPTAEANIERLVSNQLSGQAGDQELSQEARGYLPFAPVPIWLRFLQPGAGDTAQADPDEAAPPPPAAGVTKRKLGFRRDLDQANRKDSFIIHRFESILSWVESMNLNRSVDDDDDEHAQKAADDQDNITLTKNDRRAATRLRLHLDLSPADAEHEKLSGEFIYPEWNHRARSYMDGHCRVLEADAKQDPEAEAFIPNPHQIKMVRRQFEALRPKRILRPRQMDGTELDLDAVIASRVDLKATGETSDRIYISSRQIERDLAVAFLVDTSRSTEAAVGDTCVNDVARDALAAMAAGIDVAGDRLGIWGFSSLRRDRVFLTKCKGFDDPMSQRITDNICSLRPSHYTRLGAAIRHTSAMLAKETATRKLLIVLTDGKPNDLDHYEGQHGIEDSHMAVREARRVGISLHGVIIDEDGQDWFARIFGRGGFTLLPHPQRLANALPDIYRTLTLET</sequence>
<accession>A0ABY2UZF5</accession>
<protein>
    <submittedName>
        <fullName evidence="3">VWA domain-containing protein</fullName>
    </submittedName>
</protein>
<evidence type="ECO:0000259" key="2">
    <source>
        <dbReference type="PROSITE" id="PS50234"/>
    </source>
</evidence>
<dbReference type="EMBL" id="VAUA01000002">
    <property type="protein sequence ID" value="TLP68071.1"/>
    <property type="molecule type" value="Genomic_DNA"/>
</dbReference>
<keyword evidence="4" id="KW-1185">Reference proteome</keyword>
<dbReference type="PANTHER" id="PTHR41248:SF1">
    <property type="entry name" value="NORD PROTEIN"/>
    <property type="match status" value="1"/>
</dbReference>
<dbReference type="RefSeq" id="WP_138162101.1">
    <property type="nucleotide sequence ID" value="NZ_VAUA01000002.1"/>
</dbReference>
<evidence type="ECO:0000256" key="1">
    <source>
        <dbReference type="SAM" id="MobiDB-lite"/>
    </source>
</evidence>
<dbReference type="Proteomes" id="UP000305041">
    <property type="component" value="Unassembled WGS sequence"/>
</dbReference>
<dbReference type="Pfam" id="PF00092">
    <property type="entry name" value="VWA"/>
    <property type="match status" value="1"/>
</dbReference>
<evidence type="ECO:0000313" key="3">
    <source>
        <dbReference type="EMBL" id="TLP68071.1"/>
    </source>
</evidence>
<dbReference type="InterPro" id="IPR036465">
    <property type="entry name" value="vWFA_dom_sf"/>
</dbReference>
<feature type="region of interest" description="Disordered" evidence="1">
    <location>
        <begin position="294"/>
        <end position="314"/>
    </location>
</feature>
<organism evidence="3 4">
    <name type="scientific">Parasedimentitalea maritima</name>
    <dbReference type="NCBI Taxonomy" id="2578117"/>
    <lineage>
        <taxon>Bacteria</taxon>
        <taxon>Pseudomonadati</taxon>
        <taxon>Pseudomonadota</taxon>
        <taxon>Alphaproteobacteria</taxon>
        <taxon>Rhodobacterales</taxon>
        <taxon>Paracoccaceae</taxon>
        <taxon>Parasedimentitalea</taxon>
    </lineage>
</organism>
<dbReference type="PROSITE" id="PS50234">
    <property type="entry name" value="VWFA"/>
    <property type="match status" value="1"/>
</dbReference>
<dbReference type="InterPro" id="IPR002035">
    <property type="entry name" value="VWF_A"/>
</dbReference>
<feature type="domain" description="VWFA" evidence="2">
    <location>
        <begin position="444"/>
        <end position="634"/>
    </location>
</feature>
<gene>
    <name evidence="3" type="ORF">FEE96_06035</name>
</gene>